<feature type="domain" description="HTH tetR-type" evidence="5">
    <location>
        <begin position="16"/>
        <end position="77"/>
    </location>
</feature>
<dbReference type="EMBL" id="JAZGQK010000017">
    <property type="protein sequence ID" value="MEE6260865.1"/>
    <property type="molecule type" value="Genomic_DNA"/>
</dbReference>
<dbReference type="PANTHER" id="PTHR30055">
    <property type="entry name" value="HTH-TYPE TRANSCRIPTIONAL REGULATOR RUTR"/>
    <property type="match status" value="1"/>
</dbReference>
<dbReference type="Pfam" id="PF00440">
    <property type="entry name" value="TetR_N"/>
    <property type="match status" value="1"/>
</dbReference>
<evidence type="ECO:0000256" key="4">
    <source>
        <dbReference type="PROSITE-ProRule" id="PRU00335"/>
    </source>
</evidence>
<dbReference type="InterPro" id="IPR049397">
    <property type="entry name" value="EthR_C"/>
</dbReference>
<accession>A0ABU7RWI4</accession>
<proteinExistence type="predicted"/>
<keyword evidence="2 4" id="KW-0238">DNA-binding</keyword>
<dbReference type="PANTHER" id="PTHR30055:SF234">
    <property type="entry name" value="HTH-TYPE TRANSCRIPTIONAL REGULATOR BETI"/>
    <property type="match status" value="1"/>
</dbReference>
<dbReference type="Pfam" id="PF21313">
    <property type="entry name" value="EthR_C"/>
    <property type="match status" value="1"/>
</dbReference>
<dbReference type="SUPFAM" id="SSF48498">
    <property type="entry name" value="Tetracyclin repressor-like, C-terminal domain"/>
    <property type="match status" value="1"/>
</dbReference>
<evidence type="ECO:0000256" key="1">
    <source>
        <dbReference type="ARBA" id="ARBA00023015"/>
    </source>
</evidence>
<reference evidence="6 7" key="1">
    <citation type="submission" date="2024-01" db="EMBL/GenBank/DDBJ databases">
        <title>Genome insights into Plantactinospora sonchi sp. nov.</title>
        <authorList>
            <person name="Wang L."/>
        </authorList>
    </citation>
    <scope>NUCLEOTIDE SEQUENCE [LARGE SCALE GENOMIC DNA]</scope>
    <source>
        <strain evidence="6 7">NEAU-QY2</strain>
    </source>
</reference>
<name>A0ABU7RWI4_9ACTN</name>
<protein>
    <submittedName>
        <fullName evidence="6">Helix-turn-helix domain-containing protein</fullName>
    </submittedName>
</protein>
<feature type="DNA-binding region" description="H-T-H motif" evidence="4">
    <location>
        <begin position="40"/>
        <end position="59"/>
    </location>
</feature>
<evidence type="ECO:0000313" key="6">
    <source>
        <dbReference type="EMBL" id="MEE6260865.1"/>
    </source>
</evidence>
<organism evidence="6 7">
    <name type="scientific">Plantactinospora sonchi</name>
    <dbReference type="NCBI Taxonomy" id="1544735"/>
    <lineage>
        <taxon>Bacteria</taxon>
        <taxon>Bacillati</taxon>
        <taxon>Actinomycetota</taxon>
        <taxon>Actinomycetes</taxon>
        <taxon>Micromonosporales</taxon>
        <taxon>Micromonosporaceae</taxon>
        <taxon>Plantactinospora</taxon>
    </lineage>
</organism>
<dbReference type="Proteomes" id="UP001332243">
    <property type="component" value="Unassembled WGS sequence"/>
</dbReference>
<dbReference type="Gene3D" id="1.10.10.60">
    <property type="entry name" value="Homeodomain-like"/>
    <property type="match status" value="1"/>
</dbReference>
<dbReference type="RefSeq" id="WP_331215981.1">
    <property type="nucleotide sequence ID" value="NZ_JAZGQK010000017.1"/>
</dbReference>
<dbReference type="InterPro" id="IPR036271">
    <property type="entry name" value="Tet_transcr_reg_TetR-rel_C_sf"/>
</dbReference>
<keyword evidence="7" id="KW-1185">Reference proteome</keyword>
<keyword evidence="3" id="KW-0804">Transcription</keyword>
<dbReference type="InterPro" id="IPR009057">
    <property type="entry name" value="Homeodomain-like_sf"/>
</dbReference>
<evidence type="ECO:0000256" key="2">
    <source>
        <dbReference type="ARBA" id="ARBA00023125"/>
    </source>
</evidence>
<dbReference type="SUPFAM" id="SSF46689">
    <property type="entry name" value="Homeodomain-like"/>
    <property type="match status" value="1"/>
</dbReference>
<dbReference type="InterPro" id="IPR050109">
    <property type="entry name" value="HTH-type_TetR-like_transc_reg"/>
</dbReference>
<dbReference type="PROSITE" id="PS50977">
    <property type="entry name" value="HTH_TETR_2"/>
    <property type="match status" value="1"/>
</dbReference>
<dbReference type="InterPro" id="IPR001647">
    <property type="entry name" value="HTH_TetR"/>
</dbReference>
<evidence type="ECO:0000256" key="3">
    <source>
        <dbReference type="ARBA" id="ARBA00023163"/>
    </source>
</evidence>
<sequence length="207" mass="22577">MPSVTRRRTPDPARHATIEAQILAATERLLAQGASFTDLGVQRIAAEAGVARSTFYTHFRDKSELLMRLANTMRTTAFDVASGWTPATGPQALAEIFVEIVAIYREYAPVLNALNEVAAYDPTVRTFWAAALNRFVENTARLLRADREAGDAPADLDVGHAARIIVLGGDRAISEHVAATGTDTTGDDAFARELALIWWYGAHRRPS</sequence>
<gene>
    <name evidence="6" type="ORF">V1633_20470</name>
</gene>
<dbReference type="Gene3D" id="1.10.357.10">
    <property type="entry name" value="Tetracycline Repressor, domain 2"/>
    <property type="match status" value="1"/>
</dbReference>
<keyword evidence="1" id="KW-0805">Transcription regulation</keyword>
<evidence type="ECO:0000313" key="7">
    <source>
        <dbReference type="Proteomes" id="UP001332243"/>
    </source>
</evidence>
<evidence type="ECO:0000259" key="5">
    <source>
        <dbReference type="PROSITE" id="PS50977"/>
    </source>
</evidence>
<comment type="caution">
    <text evidence="6">The sequence shown here is derived from an EMBL/GenBank/DDBJ whole genome shotgun (WGS) entry which is preliminary data.</text>
</comment>